<dbReference type="Gene3D" id="3.20.20.120">
    <property type="entry name" value="Enolase-like C-terminal domain"/>
    <property type="match status" value="1"/>
</dbReference>
<dbReference type="GO" id="GO:0000287">
    <property type="term" value="F:magnesium ion binding"/>
    <property type="evidence" value="ECO:0007669"/>
    <property type="project" value="UniProtKB-ARBA"/>
</dbReference>
<dbReference type="Proteomes" id="UP000215595">
    <property type="component" value="Unassembled WGS sequence"/>
</dbReference>
<dbReference type="AlphaFoldDB" id="A0A258FUY1"/>
<evidence type="ECO:0000256" key="1">
    <source>
        <dbReference type="ARBA" id="ARBA00023239"/>
    </source>
</evidence>
<dbReference type="SUPFAM" id="SSF54826">
    <property type="entry name" value="Enolase N-terminal domain-like"/>
    <property type="match status" value="1"/>
</dbReference>
<dbReference type="SUPFAM" id="SSF51604">
    <property type="entry name" value="Enolase C-terminal domain-like"/>
    <property type="match status" value="1"/>
</dbReference>
<dbReference type="GO" id="GO:0016829">
    <property type="term" value="F:lyase activity"/>
    <property type="evidence" value="ECO:0007669"/>
    <property type="project" value="UniProtKB-KW"/>
</dbReference>
<dbReference type="InterPro" id="IPR018110">
    <property type="entry name" value="Mandel_Rmase/mucon_lact_enz_CS"/>
</dbReference>
<evidence type="ECO:0000313" key="4">
    <source>
        <dbReference type="Proteomes" id="UP000215595"/>
    </source>
</evidence>
<reference evidence="3 4" key="1">
    <citation type="submission" date="2017-03" db="EMBL/GenBank/DDBJ databases">
        <title>Lifting the veil on microbial sulfur biogeochemistry in mining wastewaters.</title>
        <authorList>
            <person name="Kantor R.S."/>
            <person name="Colenbrander Nelson T."/>
            <person name="Marshall S."/>
            <person name="Bennett D."/>
            <person name="Apte S."/>
            <person name="Camacho D."/>
            <person name="Thomas B.C."/>
            <person name="Warren L.A."/>
            <person name="Banfield J.F."/>
        </authorList>
    </citation>
    <scope>NUCLEOTIDE SEQUENCE [LARGE SCALE GENOMIC DNA]</scope>
    <source>
        <strain evidence="3">32-69-9</strain>
    </source>
</reference>
<evidence type="ECO:0000259" key="2">
    <source>
        <dbReference type="SMART" id="SM00922"/>
    </source>
</evidence>
<dbReference type="SMART" id="SM00922">
    <property type="entry name" value="MR_MLE"/>
    <property type="match status" value="1"/>
</dbReference>
<protein>
    <recommendedName>
        <fullName evidence="2">Mandelate racemase/muconate lactonizing enzyme C-terminal domain-containing protein</fullName>
    </recommendedName>
</protein>
<dbReference type="Gene3D" id="3.30.390.10">
    <property type="entry name" value="Enolase-like, N-terminal domain"/>
    <property type="match status" value="1"/>
</dbReference>
<dbReference type="InterPro" id="IPR006311">
    <property type="entry name" value="TAT_signal"/>
</dbReference>
<dbReference type="CDD" id="cd03316">
    <property type="entry name" value="MR_like"/>
    <property type="match status" value="1"/>
</dbReference>
<dbReference type="GO" id="GO:0009063">
    <property type="term" value="P:amino acid catabolic process"/>
    <property type="evidence" value="ECO:0007669"/>
    <property type="project" value="InterPro"/>
</dbReference>
<sequence>MRMDRRAMMAGLGAASLAGAVDAQVAVRRPDGLLAFPEAPADQVDFRRWLDRPVVLRSAEMLRVGGRHEFVRVVSEDGVAGVVKANSRMAEVSSLFHLVVKPRLLGQDMRDIERLIRELYTREYKFASLPFWTAVGHLELAIWDMMGKSAGVRCVDFMGPVQRTDIPIYISSLRRNTTPEEEVAWLAEEVETTGARGVKIKVGGRMSRNADASPGRSEAVVRAVRQHFGDDFTIYADANGSYDAPGAIDLCLMLTAWCVAMLEEPCPYEDVEMTRQVVERTAIPIAGGEQDNSMERWRWLIENRALDVLQPDFMYNGGMARTLEVQRMAAAAGIGVAPHYPRSGSETVELIHFAAYAPNLHGLQEYRGQGRDLDFAHEPRIAPRNGVVTLPEGPGFGVSFDPSIWTGAETI</sequence>
<dbReference type="PANTHER" id="PTHR48080:SF2">
    <property type="entry name" value="D-GALACTONATE DEHYDRATASE"/>
    <property type="match status" value="1"/>
</dbReference>
<evidence type="ECO:0000313" key="3">
    <source>
        <dbReference type="EMBL" id="OYX36156.1"/>
    </source>
</evidence>
<keyword evidence="1" id="KW-0456">Lyase</keyword>
<dbReference type="PROSITE" id="PS51318">
    <property type="entry name" value="TAT"/>
    <property type="match status" value="1"/>
</dbReference>
<name>A0A258FUY1_9CAUL</name>
<dbReference type="EMBL" id="NCEB01000001">
    <property type="protein sequence ID" value="OYX36156.1"/>
    <property type="molecule type" value="Genomic_DNA"/>
</dbReference>
<comment type="caution">
    <text evidence="3">The sequence shown here is derived from an EMBL/GenBank/DDBJ whole genome shotgun (WGS) entry which is preliminary data.</text>
</comment>
<dbReference type="InterPro" id="IPR034593">
    <property type="entry name" value="DgoD-like"/>
</dbReference>
<dbReference type="SFLD" id="SFLDS00001">
    <property type="entry name" value="Enolase"/>
    <property type="match status" value="1"/>
</dbReference>
<proteinExistence type="predicted"/>
<dbReference type="SFLD" id="SFLDG00179">
    <property type="entry name" value="mandelate_racemase"/>
    <property type="match status" value="1"/>
</dbReference>
<dbReference type="PROSITE" id="PS00909">
    <property type="entry name" value="MR_MLE_2"/>
    <property type="match status" value="1"/>
</dbReference>
<organism evidence="3 4">
    <name type="scientific">Brevundimonas subvibrioides</name>
    <dbReference type="NCBI Taxonomy" id="74313"/>
    <lineage>
        <taxon>Bacteria</taxon>
        <taxon>Pseudomonadati</taxon>
        <taxon>Pseudomonadota</taxon>
        <taxon>Alphaproteobacteria</taxon>
        <taxon>Caulobacterales</taxon>
        <taxon>Caulobacteraceae</taxon>
        <taxon>Brevundimonas</taxon>
    </lineage>
</organism>
<feature type="domain" description="Mandelate racemase/muconate lactonizing enzyme C-terminal" evidence="2">
    <location>
        <begin position="179"/>
        <end position="284"/>
    </location>
</feature>
<dbReference type="Pfam" id="PF02746">
    <property type="entry name" value="MR_MLE_N"/>
    <property type="match status" value="1"/>
</dbReference>
<dbReference type="InterPro" id="IPR013341">
    <property type="entry name" value="Mandelate_racemase_N_dom"/>
</dbReference>
<accession>A0A258FUY1</accession>
<dbReference type="Pfam" id="PF13378">
    <property type="entry name" value="MR_MLE_C"/>
    <property type="match status" value="1"/>
</dbReference>
<gene>
    <name evidence="3" type="ORF">B7Z01_00445</name>
</gene>
<dbReference type="PANTHER" id="PTHR48080">
    <property type="entry name" value="D-GALACTONATE DEHYDRATASE-RELATED"/>
    <property type="match status" value="1"/>
</dbReference>
<dbReference type="InterPro" id="IPR029065">
    <property type="entry name" value="Enolase_C-like"/>
</dbReference>
<dbReference type="InterPro" id="IPR029017">
    <property type="entry name" value="Enolase-like_N"/>
</dbReference>
<dbReference type="InterPro" id="IPR036849">
    <property type="entry name" value="Enolase-like_C_sf"/>
</dbReference>
<dbReference type="InterPro" id="IPR013342">
    <property type="entry name" value="Mandelate_racemase_C"/>
</dbReference>